<proteinExistence type="predicted"/>
<evidence type="ECO:0000313" key="2">
    <source>
        <dbReference type="Proteomes" id="UP000030661"/>
    </source>
</evidence>
<name>A0A081CAI1_VECG1</name>
<dbReference type="EMBL" id="DF820480">
    <property type="protein sequence ID" value="GAK61586.1"/>
    <property type="molecule type" value="Genomic_DNA"/>
</dbReference>
<dbReference type="HOGENOM" id="CLU_1275620_0_0_0"/>
<reference evidence="1" key="1">
    <citation type="journal article" date="2015" name="PeerJ">
        <title>First genomic representation of candidate bacterial phylum KSB3 points to enhanced environmental sensing as a trigger of wastewater bulking.</title>
        <authorList>
            <person name="Sekiguchi Y."/>
            <person name="Ohashi A."/>
            <person name="Parks D.H."/>
            <person name="Yamauchi T."/>
            <person name="Tyson G.W."/>
            <person name="Hugenholtz P."/>
        </authorList>
    </citation>
    <scope>NUCLEOTIDE SEQUENCE [LARGE SCALE GENOMIC DNA]</scope>
</reference>
<keyword evidence="2" id="KW-1185">Reference proteome</keyword>
<dbReference type="AlphaFoldDB" id="A0A081CAI1"/>
<sequence>MRAKQIEVCVIASVLMICCYKGAAGAKPLLGQAIMFTDMELFNSEVSKGVITFDEPNTAAITLEFWDGIGDEEDKPRGSLSLIPSVGGEPLHDSWDYSGFSFDQVKNLQVKATFDFSYQIFNPRHGSISVDIQLGSSGIIFGDLINNPTGPTTHSANHHIVSGETTFGDLFTAGLIHAVNGADDNTEQFWGTLTLHSVTVGFINPPPNVTYLLWTK</sequence>
<protein>
    <submittedName>
        <fullName evidence="1">Uncharacterized protein</fullName>
    </submittedName>
</protein>
<gene>
    <name evidence="1" type="ORF">U27_01487</name>
</gene>
<dbReference type="Proteomes" id="UP000030661">
    <property type="component" value="Unassembled WGS sequence"/>
</dbReference>
<organism evidence="1">
    <name type="scientific">Vecturithrix granuli</name>
    <dbReference type="NCBI Taxonomy" id="1499967"/>
    <lineage>
        <taxon>Bacteria</taxon>
        <taxon>Candidatus Moduliflexota</taxon>
        <taxon>Candidatus Vecturitrichia</taxon>
        <taxon>Candidatus Vecturitrichales</taxon>
        <taxon>Candidatus Vecturitrichaceae</taxon>
        <taxon>Candidatus Vecturithrix</taxon>
    </lineage>
</organism>
<accession>A0A081CAI1</accession>
<evidence type="ECO:0000313" key="1">
    <source>
        <dbReference type="EMBL" id="GAK61586.1"/>
    </source>
</evidence>